<proteinExistence type="predicted"/>
<name>X0TPV5_9ZZZZ</name>
<dbReference type="AlphaFoldDB" id="X0TPV5"/>
<comment type="caution">
    <text evidence="1">The sequence shown here is derived from an EMBL/GenBank/DDBJ whole genome shotgun (WGS) entry which is preliminary data.</text>
</comment>
<evidence type="ECO:0000313" key="1">
    <source>
        <dbReference type="EMBL" id="GAF95289.1"/>
    </source>
</evidence>
<feature type="non-terminal residue" evidence="1">
    <location>
        <position position="47"/>
    </location>
</feature>
<dbReference type="EMBL" id="BARS01010592">
    <property type="protein sequence ID" value="GAF95289.1"/>
    <property type="molecule type" value="Genomic_DNA"/>
</dbReference>
<protein>
    <recommendedName>
        <fullName evidence="2">Integrase catalytic domain-containing protein</fullName>
    </recommendedName>
</protein>
<reference evidence="1" key="1">
    <citation type="journal article" date="2014" name="Front. Microbiol.">
        <title>High frequency of phylogenetically diverse reductive dehalogenase-homologous genes in deep subseafloor sedimentary metagenomes.</title>
        <authorList>
            <person name="Kawai M."/>
            <person name="Futagami T."/>
            <person name="Toyoda A."/>
            <person name="Takaki Y."/>
            <person name="Nishi S."/>
            <person name="Hori S."/>
            <person name="Arai W."/>
            <person name="Tsubouchi T."/>
            <person name="Morono Y."/>
            <person name="Uchiyama I."/>
            <person name="Ito T."/>
            <person name="Fujiyama A."/>
            <person name="Inagaki F."/>
            <person name="Takami H."/>
        </authorList>
    </citation>
    <scope>NUCLEOTIDE SEQUENCE</scope>
    <source>
        <strain evidence="1">Expedition CK06-06</strain>
    </source>
</reference>
<gene>
    <name evidence="1" type="ORF">S01H1_19581</name>
</gene>
<organism evidence="1">
    <name type="scientific">marine sediment metagenome</name>
    <dbReference type="NCBI Taxonomy" id="412755"/>
    <lineage>
        <taxon>unclassified sequences</taxon>
        <taxon>metagenomes</taxon>
        <taxon>ecological metagenomes</taxon>
    </lineage>
</organism>
<sequence>MWDFPANTILFLEKMVEEMHFPIQSIQTDRGREFLAYKLQGWLMEYS</sequence>
<accession>X0TPV5</accession>
<evidence type="ECO:0008006" key="2">
    <source>
        <dbReference type="Google" id="ProtNLM"/>
    </source>
</evidence>